<comment type="caution">
    <text evidence="2">The sequence shown here is derived from an EMBL/GenBank/DDBJ whole genome shotgun (WGS) entry which is preliminary data.</text>
</comment>
<sequence>MKTLVTVSAALLMSFMAAPSFDAQAAEQYKQIIV</sequence>
<feature type="signal peptide" evidence="1">
    <location>
        <begin position="1"/>
        <end position="25"/>
    </location>
</feature>
<dbReference type="Proteomes" id="UP000076486">
    <property type="component" value="Unassembled WGS sequence"/>
</dbReference>
<evidence type="ECO:0000313" key="3">
    <source>
        <dbReference type="Proteomes" id="UP000076486"/>
    </source>
</evidence>
<proteinExistence type="predicted"/>
<evidence type="ECO:0000313" key="2">
    <source>
        <dbReference type="EMBL" id="KZN62852.1"/>
    </source>
</evidence>
<gene>
    <name evidence="2" type="ORF">N473_18225</name>
</gene>
<keyword evidence="1" id="KW-0732">Signal</keyword>
<feature type="chain" id="PRO_5007889391" evidence="1">
    <location>
        <begin position="26"/>
        <end position="34"/>
    </location>
</feature>
<accession>A0A167KIL4</accession>
<dbReference type="EMBL" id="AUYC01000030">
    <property type="protein sequence ID" value="KZN62852.1"/>
    <property type="molecule type" value="Genomic_DNA"/>
</dbReference>
<dbReference type="AlphaFoldDB" id="A0A167KIL4"/>
<organism evidence="2 3">
    <name type="scientific">Pseudoalteromonas luteoviolacea CPMOR-1</name>
    <dbReference type="NCBI Taxonomy" id="1365248"/>
    <lineage>
        <taxon>Bacteria</taxon>
        <taxon>Pseudomonadati</taxon>
        <taxon>Pseudomonadota</taxon>
        <taxon>Gammaproteobacteria</taxon>
        <taxon>Alteromonadales</taxon>
        <taxon>Pseudoalteromonadaceae</taxon>
        <taxon>Pseudoalteromonas</taxon>
    </lineage>
</organism>
<dbReference type="PATRIC" id="fig|1365248.3.peg.2702"/>
<protein>
    <submittedName>
        <fullName evidence="2">Uncharacterized protein</fullName>
    </submittedName>
</protein>
<evidence type="ECO:0000256" key="1">
    <source>
        <dbReference type="SAM" id="SignalP"/>
    </source>
</evidence>
<reference evidence="2 3" key="1">
    <citation type="submission" date="2013-07" db="EMBL/GenBank/DDBJ databases">
        <title>Comparative Genomic and Metabolomic Analysis of Twelve Strains of Pseudoalteromonas luteoviolacea.</title>
        <authorList>
            <person name="Vynne N.G."/>
            <person name="Mansson M."/>
            <person name="Gram L."/>
        </authorList>
    </citation>
    <scope>NUCLEOTIDE SEQUENCE [LARGE SCALE GENOMIC DNA]</scope>
    <source>
        <strain evidence="2 3">CPMOR-1</strain>
    </source>
</reference>
<name>A0A167KIL4_9GAMM</name>